<sequence length="172" mass="20347">MIIKLLKQKWVLHVLQKKIKISPTISTCDLINNDHPIFDITHAIIQNIELIDELEIAPFIVQQYSKRLQTSCQPIKSLLERLENDDQNQFKIWNLLVETLKNFSGILKEALKNIHFIEYLPIISYNFQELQKDLDIYLGYKKGENQLIKRAQSNIIQSKIIRIKKRHQTDKI</sequence>
<protein>
    <submittedName>
        <fullName evidence="1">Uncharacterized protein</fullName>
    </submittedName>
</protein>
<accession>A0A8S1JZD4</accession>
<comment type="caution">
    <text evidence="1">The sequence shown here is derived from an EMBL/GenBank/DDBJ whole genome shotgun (WGS) entry which is preliminary data.</text>
</comment>
<name>A0A8S1JZD4_PARPR</name>
<evidence type="ECO:0000313" key="2">
    <source>
        <dbReference type="Proteomes" id="UP000688137"/>
    </source>
</evidence>
<dbReference type="Proteomes" id="UP000688137">
    <property type="component" value="Unassembled WGS sequence"/>
</dbReference>
<reference evidence="1" key="1">
    <citation type="submission" date="2021-01" db="EMBL/GenBank/DDBJ databases">
        <authorList>
            <consortium name="Genoscope - CEA"/>
            <person name="William W."/>
        </authorList>
    </citation>
    <scope>NUCLEOTIDE SEQUENCE</scope>
</reference>
<dbReference type="AlphaFoldDB" id="A0A8S1JZD4"/>
<dbReference type="EMBL" id="CAJJDM010000002">
    <property type="protein sequence ID" value="CAD8043538.1"/>
    <property type="molecule type" value="Genomic_DNA"/>
</dbReference>
<gene>
    <name evidence="1" type="ORF">PPRIM_AZ9-3.1.T0050191</name>
</gene>
<keyword evidence="2" id="KW-1185">Reference proteome</keyword>
<evidence type="ECO:0000313" key="1">
    <source>
        <dbReference type="EMBL" id="CAD8043538.1"/>
    </source>
</evidence>
<proteinExistence type="predicted"/>
<organism evidence="1 2">
    <name type="scientific">Paramecium primaurelia</name>
    <dbReference type="NCBI Taxonomy" id="5886"/>
    <lineage>
        <taxon>Eukaryota</taxon>
        <taxon>Sar</taxon>
        <taxon>Alveolata</taxon>
        <taxon>Ciliophora</taxon>
        <taxon>Intramacronucleata</taxon>
        <taxon>Oligohymenophorea</taxon>
        <taxon>Peniculida</taxon>
        <taxon>Parameciidae</taxon>
        <taxon>Paramecium</taxon>
    </lineage>
</organism>